<organism evidence="1 2">
    <name type="scientific">Rodentibacter haemolyticus</name>
    <dbReference type="NCBI Taxonomy" id="2778911"/>
    <lineage>
        <taxon>Bacteria</taxon>
        <taxon>Pseudomonadati</taxon>
        <taxon>Pseudomonadota</taxon>
        <taxon>Gammaproteobacteria</taxon>
        <taxon>Pasteurellales</taxon>
        <taxon>Pasteurellaceae</taxon>
        <taxon>Rodentibacter</taxon>
    </lineage>
</organism>
<evidence type="ECO:0000313" key="2">
    <source>
        <dbReference type="Proteomes" id="UP000663069"/>
    </source>
</evidence>
<name>A0ABX6UYA3_9PAST</name>
<protein>
    <submittedName>
        <fullName evidence="1">Uncharacterized protein</fullName>
    </submittedName>
</protein>
<accession>A0ABX6UYA3</accession>
<sequence length="73" mass="8573">MKSNLSLSESMYLWEVYCDFTNSNKSKFSRSLPPPKNKKRNVIYGYDIDYLDFEVMQTISQLEMVGSKQLGDY</sequence>
<dbReference type="RefSeq" id="WP_194812667.1">
    <property type="nucleotide sequence ID" value="NZ_CP063056.1"/>
</dbReference>
<evidence type="ECO:0000313" key="1">
    <source>
        <dbReference type="EMBL" id="QPB43090.1"/>
    </source>
</evidence>
<gene>
    <name evidence="1" type="ORF">IHV77_02960</name>
</gene>
<reference evidence="1 2" key="1">
    <citation type="submission" date="2020-10" db="EMBL/GenBank/DDBJ databases">
        <title>Genome Sequencing of Rodentibacter spp. strain DSM111151.</title>
        <authorList>
            <person name="Benga L."/>
            <person name="Lautwein T."/>
        </authorList>
    </citation>
    <scope>NUCLEOTIDE SEQUENCE [LARGE SCALE GENOMIC DNA]</scope>
    <source>
        <strain evidence="1 2">DSM 111151</strain>
    </source>
</reference>
<proteinExistence type="predicted"/>
<keyword evidence="2" id="KW-1185">Reference proteome</keyword>
<dbReference type="EMBL" id="CP063056">
    <property type="protein sequence ID" value="QPB43090.1"/>
    <property type="molecule type" value="Genomic_DNA"/>
</dbReference>
<dbReference type="Proteomes" id="UP000663069">
    <property type="component" value="Chromosome"/>
</dbReference>